<dbReference type="SUPFAM" id="SSF52540">
    <property type="entry name" value="P-loop containing nucleoside triphosphate hydrolases"/>
    <property type="match status" value="1"/>
</dbReference>
<dbReference type="GeneID" id="60320871"/>
<protein>
    <submittedName>
        <fullName evidence="1">Adenylate kinase</fullName>
    </submittedName>
</protein>
<dbReference type="Gene3D" id="3.40.50.300">
    <property type="entry name" value="P-loop containing nucleotide triphosphate hydrolases"/>
    <property type="match status" value="1"/>
</dbReference>
<name>A0A6B9LJ35_9CAUD</name>
<evidence type="ECO:0000313" key="1">
    <source>
        <dbReference type="EMBL" id="QHB37309.1"/>
    </source>
</evidence>
<sequence length="181" mass="20089">MTDRLIYLIGAPGSGKSTLMARLTSHLEREPQTGGPVAHDLLRFLDGVVAGAEIGRRRELFGGTDALPASIIEKAIPWVQSRPYELLLAEGARLANQRFLMAAREAGYEVHLAHLDHPDVEEWRAKRSEEIGKVQDASWVKGRTTASAKLAEHFVRHPELGVRVYNGHPDRLIEELESQLG</sequence>
<dbReference type="InterPro" id="IPR040717">
    <property type="entry name" value="Ploop_nt_kinase3"/>
</dbReference>
<dbReference type="Pfam" id="PF18751">
    <property type="entry name" value="Ploopntkinase3"/>
    <property type="match status" value="1"/>
</dbReference>
<dbReference type="EMBL" id="MN813686">
    <property type="protein sequence ID" value="QHB37309.1"/>
    <property type="molecule type" value="Genomic_DNA"/>
</dbReference>
<evidence type="ECO:0000313" key="2">
    <source>
        <dbReference type="Proteomes" id="UP000463946"/>
    </source>
</evidence>
<keyword evidence="2" id="KW-1185">Reference proteome</keyword>
<accession>A0A6B9LJ35</accession>
<dbReference type="InterPro" id="IPR027417">
    <property type="entry name" value="P-loop_NTPase"/>
</dbReference>
<dbReference type="KEGG" id="vg:60320871"/>
<gene>
    <name evidence="1" type="primary">7</name>
    <name evidence="1" type="ORF">PBI_BIRDSNEST_7</name>
</gene>
<reference evidence="1 2" key="1">
    <citation type="submission" date="2019-12" db="EMBL/GenBank/DDBJ databases">
        <authorList>
            <person name="Lauer M.J."/>
            <person name="Curtus N.L."/>
            <person name="Garlena R.A."/>
            <person name="Russell D.A."/>
            <person name="Pope W.H."/>
            <person name="Jacobs-Sera D."/>
            <person name="Hatfull G.F."/>
        </authorList>
    </citation>
    <scope>NUCLEOTIDE SEQUENCE [LARGE SCALE GENOMIC DNA]</scope>
</reference>
<keyword evidence="1" id="KW-0418">Kinase</keyword>
<keyword evidence="1" id="KW-0808">Transferase</keyword>
<dbReference type="GO" id="GO:0016301">
    <property type="term" value="F:kinase activity"/>
    <property type="evidence" value="ECO:0007669"/>
    <property type="project" value="UniProtKB-KW"/>
</dbReference>
<dbReference type="RefSeq" id="YP_009949466.1">
    <property type="nucleotide sequence ID" value="NC_051581.1"/>
</dbReference>
<proteinExistence type="predicted"/>
<dbReference type="Proteomes" id="UP000463946">
    <property type="component" value="Segment"/>
</dbReference>
<organism evidence="1 2">
    <name type="scientific">Mycobacterium phage BirdsNest</name>
    <dbReference type="NCBI Taxonomy" id="2686231"/>
    <lineage>
        <taxon>Viruses</taxon>
        <taxon>Duplodnaviria</taxon>
        <taxon>Heunggongvirae</taxon>
        <taxon>Uroviricota</taxon>
        <taxon>Caudoviricetes</taxon>
        <taxon>Bclasvirinae</taxon>
        <taxon>Birdsnestvirus</taxon>
        <taxon>Birdsnestvirus birdsnest</taxon>
    </lineage>
</organism>